<proteinExistence type="predicted"/>
<gene>
    <name evidence="1" type="ORF">DW712_13935</name>
</gene>
<dbReference type="Pfam" id="PF14262">
    <property type="entry name" value="Cthe_2159"/>
    <property type="match status" value="2"/>
</dbReference>
<dbReference type="Proteomes" id="UP000285650">
    <property type="component" value="Unassembled WGS sequence"/>
</dbReference>
<reference evidence="1 2" key="1">
    <citation type="submission" date="2018-08" db="EMBL/GenBank/DDBJ databases">
        <title>A genome reference for cultivated species of the human gut microbiota.</title>
        <authorList>
            <person name="Zou Y."/>
            <person name="Xue W."/>
            <person name="Luo G."/>
        </authorList>
    </citation>
    <scope>NUCLEOTIDE SEQUENCE [LARGE SCALE GENOMIC DNA]</scope>
    <source>
        <strain evidence="1 2">AM27-17</strain>
    </source>
</reference>
<evidence type="ECO:0000313" key="1">
    <source>
        <dbReference type="EMBL" id="RHE90679.1"/>
    </source>
</evidence>
<accession>A0A414L7E9</accession>
<organism evidence="1 2">
    <name type="scientific">Bacteroides intestinalis</name>
    <dbReference type="NCBI Taxonomy" id="329854"/>
    <lineage>
        <taxon>Bacteria</taxon>
        <taxon>Pseudomonadati</taxon>
        <taxon>Bacteroidota</taxon>
        <taxon>Bacteroidia</taxon>
        <taxon>Bacteroidales</taxon>
        <taxon>Bacteroidaceae</taxon>
        <taxon>Bacteroides</taxon>
    </lineage>
</organism>
<comment type="caution">
    <text evidence="1">The sequence shown here is derived from an EMBL/GenBank/DDBJ whole genome shotgun (WGS) entry which is preliminary data.</text>
</comment>
<dbReference type="InterPro" id="IPR025584">
    <property type="entry name" value="Cthe_2159"/>
</dbReference>
<evidence type="ECO:0000313" key="2">
    <source>
        <dbReference type="Proteomes" id="UP000285650"/>
    </source>
</evidence>
<sequence length="659" mass="67143">MKRIHEMWIFAVCVGLCVACSTDSVFDDWGEEGGTPPGGSSGSSDASGTLLDFDVSWSDVADESYVETAETIVTDKSDEEYDDFVENSTFSSTIQIDYSNGSATVTGFVSGVTITTNGAHVTVSSSVAGVEYVLSGSASNGSFKAYSDKKFKLTLAGVSLTNGSGAAINIQSGKRIFVELKAGTENNLTDASAYSTIDGEDEKACFFSEGQLIFSGTGALTVTGNYKHGICSDDYVRLRSGSNLTIASAVKDGIHTNDKIIIGGGTLCVTSTSDGLECEEGFIDIRGGLLKLSTTGEKGMGLKASGDVTISGGLLKTEVKGAASKAIKTDGNVSLTGGQMILLTSGTALYEDNDLSSAAGIKCDGNMIVNGVELSIKSTGAAGKGINCDGTLNIANSVLKIITTGKQYVYNRLDSSAKGIKADGNLTIDSGTIWVKTPGGEGSEGIESKSILTVNGGDVSVYSYDDCMNASKSIVFNGGNIYCYSSGNDGVDSNGTLTITGGTIVSIGTTSPEEGFDCDQNTFKITGGTILGIGGGTSTPTSSVCTQRTVIYGGTGSNGTLISIQGTDGAHIMSYTIPRSYSQMTLLFSSSKLASVTSYAIYTGGSVTGGTGFYGLTTGGSYTAGSQTATFTPSSMVTSVGNISSGGPGGGGGGGGWPW</sequence>
<dbReference type="EMBL" id="QSKV01000009">
    <property type="protein sequence ID" value="RHE90679.1"/>
    <property type="molecule type" value="Genomic_DNA"/>
</dbReference>
<protein>
    <submittedName>
        <fullName evidence="1">Carbohydrate-binding domain-containing protein</fullName>
    </submittedName>
</protein>
<dbReference type="RefSeq" id="WP_118222501.1">
    <property type="nucleotide sequence ID" value="NZ_JADNIJ010000008.1"/>
</dbReference>
<name>A0A414L7E9_9BACE</name>
<dbReference type="AlphaFoldDB" id="A0A414L7E9"/>